<protein>
    <recommendedName>
        <fullName evidence="4">Suppressor of white apricot N-terminal domain-containing protein</fullName>
    </recommendedName>
</protein>
<feature type="region of interest" description="Disordered" evidence="3">
    <location>
        <begin position="266"/>
        <end position="303"/>
    </location>
</feature>
<dbReference type="STRING" id="52838.A0A4S8IM41"/>
<evidence type="ECO:0000313" key="5">
    <source>
        <dbReference type="EMBL" id="THU49563.1"/>
    </source>
</evidence>
<dbReference type="PANTHER" id="PTHR13161">
    <property type="entry name" value="SPLICING FACTOR SUPPRESSOR OF WHITE APRICOT"/>
    <property type="match status" value="1"/>
</dbReference>
<dbReference type="Proteomes" id="UP000317650">
    <property type="component" value="Chromosome 6"/>
</dbReference>
<comment type="caution">
    <text evidence="5">The sequence shown here is derived from an EMBL/GenBank/DDBJ whole genome shotgun (WGS) entry which is preliminary data.</text>
</comment>
<evidence type="ECO:0000259" key="4">
    <source>
        <dbReference type="SMART" id="SM01141"/>
    </source>
</evidence>
<evidence type="ECO:0000256" key="2">
    <source>
        <dbReference type="ARBA" id="ARBA00023187"/>
    </source>
</evidence>
<keyword evidence="6" id="KW-1185">Reference proteome</keyword>
<evidence type="ECO:0000313" key="6">
    <source>
        <dbReference type="Proteomes" id="UP000317650"/>
    </source>
</evidence>
<feature type="region of interest" description="Disordered" evidence="3">
    <location>
        <begin position="153"/>
        <end position="204"/>
    </location>
</feature>
<accession>A0A4S8IM41</accession>
<organism evidence="5 6">
    <name type="scientific">Musa balbisiana</name>
    <name type="common">Banana</name>
    <dbReference type="NCBI Taxonomy" id="52838"/>
    <lineage>
        <taxon>Eukaryota</taxon>
        <taxon>Viridiplantae</taxon>
        <taxon>Streptophyta</taxon>
        <taxon>Embryophyta</taxon>
        <taxon>Tracheophyta</taxon>
        <taxon>Spermatophyta</taxon>
        <taxon>Magnoliopsida</taxon>
        <taxon>Liliopsida</taxon>
        <taxon>Zingiberales</taxon>
        <taxon>Musaceae</taxon>
        <taxon>Musa</taxon>
    </lineage>
</organism>
<reference evidence="5 6" key="1">
    <citation type="journal article" date="2019" name="Nat. Plants">
        <title>Genome sequencing of Musa balbisiana reveals subgenome evolution and function divergence in polyploid bananas.</title>
        <authorList>
            <person name="Yao X."/>
        </authorList>
    </citation>
    <scope>NUCLEOTIDE SEQUENCE [LARGE SCALE GENOMIC DNA]</scope>
    <source>
        <strain evidence="6">cv. DH-PKW</strain>
        <tissue evidence="5">Leaves</tissue>
    </source>
</reference>
<feature type="region of interest" description="Disordered" evidence="3">
    <location>
        <begin position="216"/>
        <end position="237"/>
    </location>
</feature>
<dbReference type="InterPro" id="IPR040397">
    <property type="entry name" value="SWAP"/>
</dbReference>
<feature type="domain" description="Suppressor of white apricot N-terminal" evidence="4">
    <location>
        <begin position="39"/>
        <end position="166"/>
    </location>
</feature>
<dbReference type="SMART" id="SM01141">
    <property type="entry name" value="DRY_EERY"/>
    <property type="match status" value="1"/>
</dbReference>
<keyword evidence="1" id="KW-0507">mRNA processing</keyword>
<dbReference type="InterPro" id="IPR019147">
    <property type="entry name" value="SWAP_N_domain"/>
</dbReference>
<proteinExistence type="predicted"/>
<feature type="compositionally biased region" description="Basic and acidic residues" evidence="3">
    <location>
        <begin position="294"/>
        <end position="303"/>
    </location>
</feature>
<dbReference type="GO" id="GO:0006397">
    <property type="term" value="P:mRNA processing"/>
    <property type="evidence" value="ECO:0007669"/>
    <property type="project" value="UniProtKB-KW"/>
</dbReference>
<evidence type="ECO:0000256" key="3">
    <source>
        <dbReference type="SAM" id="MobiDB-lite"/>
    </source>
</evidence>
<feature type="region of interest" description="Disordered" evidence="3">
    <location>
        <begin position="316"/>
        <end position="343"/>
    </location>
</feature>
<dbReference type="PANTHER" id="PTHR13161:SF4">
    <property type="entry name" value="CLK4-ASSOCIATING SERINE_ARGININE RICH PROTEIN"/>
    <property type="match status" value="1"/>
</dbReference>
<evidence type="ECO:0000256" key="1">
    <source>
        <dbReference type="ARBA" id="ARBA00022664"/>
    </source>
</evidence>
<gene>
    <name evidence="5" type="ORF">C4D60_Mb06t10860</name>
</gene>
<dbReference type="EMBL" id="PYDT01000009">
    <property type="protein sequence ID" value="THU49563.1"/>
    <property type="molecule type" value="Genomic_DNA"/>
</dbReference>
<feature type="compositionally biased region" description="Basic and acidic residues" evidence="3">
    <location>
        <begin position="317"/>
        <end position="341"/>
    </location>
</feature>
<name>A0A4S8IM41_MUSBA</name>
<dbReference type="Pfam" id="PF09750">
    <property type="entry name" value="DRY_EERY"/>
    <property type="match status" value="1"/>
</dbReference>
<dbReference type="GO" id="GO:0008380">
    <property type="term" value="P:RNA splicing"/>
    <property type="evidence" value="ECO:0007669"/>
    <property type="project" value="UniProtKB-KW"/>
</dbReference>
<keyword evidence="2" id="KW-0508">mRNA splicing</keyword>
<sequence>MWHEARRSERKVHDLMDAARKRAQRRAVYLAKRRGDPQQSLQVAGSRCRVYRDDGLYQAAQDQQGLIPWNGKQDILIDRFDGRALLDFIRDSSSRAYRVQERTEEEEEVEEFVNFERYRDLIKLRRRGFTDEDGLRHVHQELEAKNSLPFAFERESRRSPTYEAYPRSRGSRSKSRSYSPPHSRRHERSLRADNGHQSKSKPPKIEYITEFGGTNDLDDQKFGVSPPSSPLQADPLNRLSGGRILEALHVDPASALSLEQEKNAKMLRPSVSSSSSAIAKLSKTPLGGSSKIQQGEKKETPQERLKRIMSKQLNKQIRKDTAAEMAKKREQERQRQEKLAEASRISRYSHRSRSISYSPSPPRSLFLLWTFASLYDSFYDTGSDFIPSVVTTWDSIEILHSALLSKDGVTVEAVVEAGAPEETIVDRGLTLVLIPQGNEILHPLGYLYLGLER</sequence>
<dbReference type="AlphaFoldDB" id="A0A4S8IM41"/>